<accession>A0A2G5I4T4</accession>
<dbReference type="Proteomes" id="UP000230605">
    <property type="component" value="Chromosome 3"/>
</dbReference>
<proteinExistence type="predicted"/>
<evidence type="ECO:0000313" key="2">
    <source>
        <dbReference type="EMBL" id="PIA99512.1"/>
    </source>
</evidence>
<feature type="compositionally biased region" description="Basic and acidic residues" evidence="1">
    <location>
        <begin position="27"/>
        <end position="41"/>
    </location>
</feature>
<comment type="caution">
    <text evidence="2">The sequence shown here is derived from an EMBL/GenBank/DDBJ whole genome shotgun (WGS) entry which is preliminary data.</text>
</comment>
<organism evidence="2 3">
    <name type="scientific">Cercospora beticola</name>
    <name type="common">Sugarbeet leaf spot fungus</name>
    <dbReference type="NCBI Taxonomy" id="122368"/>
    <lineage>
        <taxon>Eukaryota</taxon>
        <taxon>Fungi</taxon>
        <taxon>Dikarya</taxon>
        <taxon>Ascomycota</taxon>
        <taxon>Pezizomycotina</taxon>
        <taxon>Dothideomycetes</taxon>
        <taxon>Dothideomycetidae</taxon>
        <taxon>Mycosphaerellales</taxon>
        <taxon>Mycosphaerellaceae</taxon>
        <taxon>Cercospora</taxon>
    </lineage>
</organism>
<protein>
    <submittedName>
        <fullName evidence="2">Uncharacterized protein</fullName>
    </submittedName>
</protein>
<evidence type="ECO:0000256" key="1">
    <source>
        <dbReference type="SAM" id="MobiDB-lite"/>
    </source>
</evidence>
<dbReference type="AlphaFoldDB" id="A0A2G5I4T4"/>
<reference evidence="2 3" key="1">
    <citation type="submission" date="2015-10" db="EMBL/GenBank/DDBJ databases">
        <title>The cercosporin biosynthetic gene cluster was horizontally transferred to several fungal lineages and shown to be expanded in Cercospora beticola based on microsynteny with recipient genomes.</title>
        <authorList>
            <person name="De Jonge R."/>
            <person name="Ebert M.K."/>
            <person name="Suttle J.C."/>
            <person name="Jurick Ii W.M."/>
            <person name="Secor G.A."/>
            <person name="Thomma B.P."/>
            <person name="Van De Peer Y."/>
            <person name="Bolton M.D."/>
        </authorList>
    </citation>
    <scope>NUCLEOTIDE SEQUENCE [LARGE SCALE GENOMIC DNA]</scope>
    <source>
        <strain evidence="2 3">09-40</strain>
    </source>
</reference>
<dbReference type="EMBL" id="LKMD01000101">
    <property type="protein sequence ID" value="PIA99512.1"/>
    <property type="molecule type" value="Genomic_DNA"/>
</dbReference>
<gene>
    <name evidence="2" type="ORF">CB0940_02605</name>
</gene>
<name>A0A2G5I4T4_CERBT</name>
<evidence type="ECO:0000313" key="3">
    <source>
        <dbReference type="Proteomes" id="UP000230605"/>
    </source>
</evidence>
<sequence>MAYRSRRRSERFTSFCRSLFRRKPRHAIDEHKDRSIQKTRAELGPSIAPIDDEQSTNVNAPASLKRDGTSLPVLTERSSDAAPNVCSQELITATGVPKIYGTASNSEDLWSAAFREAVEEVKKHVDVSIFEGQDVAKLFKNLEDINEAAT</sequence>
<feature type="region of interest" description="Disordered" evidence="1">
    <location>
        <begin position="27"/>
        <end position="70"/>
    </location>
</feature>